<dbReference type="OrthoDB" id="9795496at2"/>
<feature type="transmembrane region" description="Helical" evidence="6">
    <location>
        <begin position="80"/>
        <end position="98"/>
    </location>
</feature>
<dbReference type="EMBL" id="SZQA01000045">
    <property type="protein sequence ID" value="TKK81277.1"/>
    <property type="molecule type" value="Genomic_DNA"/>
</dbReference>
<organism evidence="7 8">
    <name type="scientific">Herbidospora galbida</name>
    <dbReference type="NCBI Taxonomy" id="2575442"/>
    <lineage>
        <taxon>Bacteria</taxon>
        <taxon>Bacillati</taxon>
        <taxon>Actinomycetota</taxon>
        <taxon>Actinomycetes</taxon>
        <taxon>Streptosporangiales</taxon>
        <taxon>Streptosporangiaceae</taxon>
        <taxon>Herbidospora</taxon>
    </lineage>
</organism>
<dbReference type="Proteomes" id="UP000308705">
    <property type="component" value="Unassembled WGS sequence"/>
</dbReference>
<reference evidence="7 8" key="1">
    <citation type="submission" date="2019-04" db="EMBL/GenBank/DDBJ databases">
        <title>Herbidospora sp. NEAU-GS14.nov., a novel actinomycete isolated from soil.</title>
        <authorList>
            <person name="Han L."/>
        </authorList>
    </citation>
    <scope>NUCLEOTIDE SEQUENCE [LARGE SCALE GENOMIC DNA]</scope>
    <source>
        <strain evidence="7 8">NEAU-GS14</strain>
    </source>
</reference>
<dbReference type="InterPro" id="IPR038330">
    <property type="entry name" value="TspO/MBR-related_sf"/>
</dbReference>
<feature type="transmembrane region" description="Helical" evidence="6">
    <location>
        <begin position="104"/>
        <end position="125"/>
    </location>
</feature>
<feature type="transmembrane region" description="Helical" evidence="6">
    <location>
        <begin position="53"/>
        <end position="71"/>
    </location>
</feature>
<protein>
    <submittedName>
        <fullName evidence="7">Tryptophan-rich sensory protein</fullName>
    </submittedName>
</protein>
<dbReference type="RefSeq" id="WP_137251059.1">
    <property type="nucleotide sequence ID" value="NZ_SZQA01000045.1"/>
</dbReference>
<dbReference type="GO" id="GO:0033013">
    <property type="term" value="P:tetrapyrrole metabolic process"/>
    <property type="evidence" value="ECO:0007669"/>
    <property type="project" value="UniProtKB-ARBA"/>
</dbReference>
<dbReference type="CDD" id="cd15904">
    <property type="entry name" value="TSPO_MBR"/>
    <property type="match status" value="1"/>
</dbReference>
<evidence type="ECO:0000256" key="1">
    <source>
        <dbReference type="ARBA" id="ARBA00004141"/>
    </source>
</evidence>
<evidence type="ECO:0000256" key="2">
    <source>
        <dbReference type="ARBA" id="ARBA00007524"/>
    </source>
</evidence>
<comment type="similarity">
    <text evidence="2">Belongs to the TspO/BZRP family.</text>
</comment>
<keyword evidence="4 6" id="KW-1133">Transmembrane helix</keyword>
<proteinExistence type="inferred from homology"/>
<dbReference type="PIRSF" id="PIRSF005859">
    <property type="entry name" value="PBR"/>
    <property type="match status" value="1"/>
</dbReference>
<feature type="transmembrane region" description="Helical" evidence="6">
    <location>
        <begin position="132"/>
        <end position="153"/>
    </location>
</feature>
<evidence type="ECO:0000256" key="5">
    <source>
        <dbReference type="ARBA" id="ARBA00023136"/>
    </source>
</evidence>
<dbReference type="GO" id="GO:0016020">
    <property type="term" value="C:membrane"/>
    <property type="evidence" value="ECO:0007669"/>
    <property type="project" value="UniProtKB-SubCell"/>
</dbReference>
<evidence type="ECO:0000256" key="4">
    <source>
        <dbReference type="ARBA" id="ARBA00022989"/>
    </source>
</evidence>
<name>A0A4U3M254_9ACTN</name>
<gene>
    <name evidence="7" type="ORF">FDA94_33420</name>
</gene>
<evidence type="ECO:0000256" key="6">
    <source>
        <dbReference type="SAM" id="Phobius"/>
    </source>
</evidence>
<dbReference type="AlphaFoldDB" id="A0A4U3M254"/>
<dbReference type="FunFam" id="1.20.1260.100:FF:000001">
    <property type="entry name" value="translocator protein 2"/>
    <property type="match status" value="1"/>
</dbReference>
<accession>A0A4U3M254</accession>
<dbReference type="PANTHER" id="PTHR10057:SF0">
    <property type="entry name" value="TRANSLOCATOR PROTEIN"/>
    <property type="match status" value="1"/>
</dbReference>
<evidence type="ECO:0000256" key="3">
    <source>
        <dbReference type="ARBA" id="ARBA00022692"/>
    </source>
</evidence>
<dbReference type="Pfam" id="PF03073">
    <property type="entry name" value="TspO_MBR"/>
    <property type="match status" value="1"/>
</dbReference>
<comment type="caution">
    <text evidence="7">The sequence shown here is derived from an EMBL/GenBank/DDBJ whole genome shotgun (WGS) entry which is preliminary data.</text>
</comment>
<evidence type="ECO:0000313" key="7">
    <source>
        <dbReference type="EMBL" id="TKK81277.1"/>
    </source>
</evidence>
<dbReference type="Gene3D" id="1.20.1260.100">
    <property type="entry name" value="TspO/MBR protein"/>
    <property type="match status" value="1"/>
</dbReference>
<keyword evidence="8" id="KW-1185">Reference proteome</keyword>
<evidence type="ECO:0000313" key="8">
    <source>
        <dbReference type="Proteomes" id="UP000308705"/>
    </source>
</evidence>
<dbReference type="InterPro" id="IPR004307">
    <property type="entry name" value="TspO_MBR"/>
</dbReference>
<keyword evidence="3 6" id="KW-0812">Transmembrane</keyword>
<keyword evidence="5 6" id="KW-0472">Membrane</keyword>
<sequence>MSTLTRYRWPGLLVFALVVALVAVTGGLAASNAGAVYTQLDLPSWAPPQWLFGPVWTVLYAMIAISGWLVWEACGLDRSFVPYVVQLVLNALWTPLFFGAGLYGAAFVDIALLWVAIVVNIVVFLRRRRVAGWLLVPYLLWVTFAAALNLSIWTAN</sequence>
<comment type="subcellular location">
    <subcellularLocation>
        <location evidence="1">Membrane</location>
        <topology evidence="1">Multi-pass membrane protein</topology>
    </subcellularLocation>
</comment>
<dbReference type="PANTHER" id="PTHR10057">
    <property type="entry name" value="PERIPHERAL-TYPE BENZODIAZEPINE RECEPTOR"/>
    <property type="match status" value="1"/>
</dbReference>